<dbReference type="Proteomes" id="UP001491310">
    <property type="component" value="Unassembled WGS sequence"/>
</dbReference>
<protein>
    <recommendedName>
        <fullName evidence="4">Aspartic peptidase DDI1-type domain-containing protein</fullName>
    </recommendedName>
</protein>
<dbReference type="EMBL" id="JALJOT010000006">
    <property type="protein sequence ID" value="KAK9909778.1"/>
    <property type="molecule type" value="Genomic_DNA"/>
</dbReference>
<feature type="compositionally biased region" description="Polar residues" evidence="1">
    <location>
        <begin position="116"/>
        <end position="133"/>
    </location>
</feature>
<reference evidence="2 3" key="1">
    <citation type="journal article" date="2024" name="Nat. Commun.">
        <title>Phylogenomics reveals the evolutionary origins of lichenization in chlorophyte algae.</title>
        <authorList>
            <person name="Puginier C."/>
            <person name="Libourel C."/>
            <person name="Otte J."/>
            <person name="Skaloud P."/>
            <person name="Haon M."/>
            <person name="Grisel S."/>
            <person name="Petersen M."/>
            <person name="Berrin J.G."/>
            <person name="Delaux P.M."/>
            <person name="Dal Grande F."/>
            <person name="Keller J."/>
        </authorList>
    </citation>
    <scope>NUCLEOTIDE SEQUENCE [LARGE SCALE GENOMIC DNA]</scope>
    <source>
        <strain evidence="2 3">SAG 216-7</strain>
    </source>
</reference>
<keyword evidence="3" id="KW-1185">Reference proteome</keyword>
<feature type="compositionally biased region" description="Basic residues" evidence="1">
    <location>
        <begin position="11"/>
        <end position="24"/>
    </location>
</feature>
<name>A0ABR2YSD7_9CHLO</name>
<evidence type="ECO:0000313" key="2">
    <source>
        <dbReference type="EMBL" id="KAK9909778.1"/>
    </source>
</evidence>
<comment type="caution">
    <text evidence="2">The sequence shown here is derived from an EMBL/GenBank/DDBJ whole genome shotgun (WGS) entry which is preliminary data.</text>
</comment>
<evidence type="ECO:0000313" key="3">
    <source>
        <dbReference type="Proteomes" id="UP001491310"/>
    </source>
</evidence>
<sequence length="291" mass="31218">MPIVTLAQIRGRGRGRRGRGRGTGRGRGYSRQEAEPEPKKPFQGSSHSLLEGVPADEEGHDPELDGLGTNKQKEAMQGDEVIDLCDSDAEEVTSAQARSKRSCPADRSLGIRSPAAASTSGRAQPQCRPSAQQTERRRNWGGQAGKSADSSWMYGGDGAYVPDPNAAPDMRLRLWETVQVLDVGLVRHPASALLDSGNAGHTLIKMGLAKQLDLVDQSGWPTQAGGRTTTVRGVVAGATEKVPLMNLTYELQGKKMHVTVGVTNASLGCDLLISQREISEFISDGFIFDVR</sequence>
<feature type="compositionally biased region" description="Basic and acidic residues" evidence="1">
    <location>
        <begin position="30"/>
        <end position="40"/>
    </location>
</feature>
<evidence type="ECO:0000256" key="1">
    <source>
        <dbReference type="SAM" id="MobiDB-lite"/>
    </source>
</evidence>
<accession>A0ABR2YSD7</accession>
<evidence type="ECO:0008006" key="4">
    <source>
        <dbReference type="Google" id="ProtNLM"/>
    </source>
</evidence>
<feature type="region of interest" description="Disordered" evidence="1">
    <location>
        <begin position="1"/>
        <end position="75"/>
    </location>
</feature>
<proteinExistence type="predicted"/>
<feature type="region of interest" description="Disordered" evidence="1">
    <location>
        <begin position="93"/>
        <end position="153"/>
    </location>
</feature>
<gene>
    <name evidence="2" type="ORF">WJX75_007368</name>
</gene>
<organism evidence="2 3">
    <name type="scientific">Coccomyxa subellipsoidea</name>
    <dbReference type="NCBI Taxonomy" id="248742"/>
    <lineage>
        <taxon>Eukaryota</taxon>
        <taxon>Viridiplantae</taxon>
        <taxon>Chlorophyta</taxon>
        <taxon>core chlorophytes</taxon>
        <taxon>Trebouxiophyceae</taxon>
        <taxon>Trebouxiophyceae incertae sedis</taxon>
        <taxon>Coccomyxaceae</taxon>
        <taxon>Coccomyxa</taxon>
    </lineage>
</organism>